<evidence type="ECO:0000313" key="2">
    <source>
        <dbReference type="Proteomes" id="UP000261257"/>
    </source>
</evidence>
<dbReference type="AlphaFoldDB" id="A0A3E4U6G6"/>
<dbReference type="Proteomes" id="UP000261257">
    <property type="component" value="Unassembled WGS sequence"/>
</dbReference>
<evidence type="ECO:0000313" key="1">
    <source>
        <dbReference type="EMBL" id="RGM03031.1"/>
    </source>
</evidence>
<protein>
    <recommendedName>
        <fullName evidence="3">DUF3168 domain-containing protein</fullName>
    </recommendedName>
</protein>
<evidence type="ECO:0008006" key="3">
    <source>
        <dbReference type="Google" id="ProtNLM"/>
    </source>
</evidence>
<reference evidence="1 2" key="1">
    <citation type="submission" date="2018-08" db="EMBL/GenBank/DDBJ databases">
        <title>A genome reference for cultivated species of the human gut microbiota.</title>
        <authorList>
            <person name="Zou Y."/>
            <person name="Xue W."/>
            <person name="Luo G."/>
        </authorList>
    </citation>
    <scope>NUCLEOTIDE SEQUENCE [LARGE SCALE GENOMIC DNA]</scope>
    <source>
        <strain evidence="1 2">TF05-11AC</strain>
    </source>
</reference>
<accession>A0A3E4U6G6</accession>
<gene>
    <name evidence="1" type="ORF">DXC39_16195</name>
</gene>
<comment type="caution">
    <text evidence="1">The sequence shown here is derived from an EMBL/GenBank/DDBJ whole genome shotgun (WGS) entry which is preliminary data.</text>
</comment>
<dbReference type="EMBL" id="QSSQ01000016">
    <property type="protein sequence ID" value="RGM03031.1"/>
    <property type="molecule type" value="Genomic_DNA"/>
</dbReference>
<sequence>MYNEIVDKVAEQLSILFPPEQGYYIYTEAAAQELSSPCFYTGFLETSEKNTTLAGVYRSSFLYIRYFPGGSEQPSREIYRVLDILMEQRWIITLDHGFKLNGTGKNGRIEEANGGRFLSFSLQFSTFGIREKSEEEAMEGIEIR</sequence>
<dbReference type="Pfam" id="PF20765">
    <property type="entry name" value="Phage_tail_terminator_8"/>
    <property type="match status" value="1"/>
</dbReference>
<dbReference type="RefSeq" id="WP_117621891.1">
    <property type="nucleotide sequence ID" value="NZ_QRQF01000018.1"/>
</dbReference>
<name>A0A3E4U6G6_9FIRM</name>
<dbReference type="InterPro" id="IPR049254">
    <property type="entry name" value="Phage_tail_terminator"/>
</dbReference>
<organism evidence="1 2">
    <name type="scientific">Hungatella hathewayi</name>
    <dbReference type="NCBI Taxonomy" id="154046"/>
    <lineage>
        <taxon>Bacteria</taxon>
        <taxon>Bacillati</taxon>
        <taxon>Bacillota</taxon>
        <taxon>Clostridia</taxon>
        <taxon>Lachnospirales</taxon>
        <taxon>Lachnospiraceae</taxon>
        <taxon>Hungatella</taxon>
    </lineage>
</organism>
<proteinExistence type="predicted"/>